<organism evidence="1 2">
    <name type="scientific">Cupriavidus neocaledonicus</name>
    <dbReference type="NCBI Taxonomy" id="1040979"/>
    <lineage>
        <taxon>Bacteria</taxon>
        <taxon>Pseudomonadati</taxon>
        <taxon>Pseudomonadota</taxon>
        <taxon>Betaproteobacteria</taxon>
        <taxon>Burkholderiales</taxon>
        <taxon>Burkholderiaceae</taxon>
        <taxon>Cupriavidus</taxon>
    </lineage>
</organism>
<dbReference type="EMBL" id="LT984806">
    <property type="protein sequence ID" value="SPD45748.1"/>
    <property type="molecule type" value="Genomic_DNA"/>
</dbReference>
<evidence type="ECO:0000313" key="2">
    <source>
        <dbReference type="Proteomes" id="UP000255168"/>
    </source>
</evidence>
<dbReference type="AlphaFoldDB" id="A0A375H4D3"/>
<gene>
    <name evidence="1" type="ORF">CBM2607_10684</name>
</gene>
<evidence type="ECO:0000313" key="1">
    <source>
        <dbReference type="EMBL" id="SPD45748.1"/>
    </source>
</evidence>
<accession>A0A375H4D3</accession>
<reference evidence="1 2" key="1">
    <citation type="submission" date="2018-01" db="EMBL/GenBank/DDBJ databases">
        <authorList>
            <person name="Clerissi C."/>
        </authorList>
    </citation>
    <scope>NUCLEOTIDE SEQUENCE [LARGE SCALE GENOMIC DNA]</scope>
    <source>
        <strain evidence="1">Cupriavidus taiwanensis STM 6160</strain>
    </source>
</reference>
<dbReference type="Proteomes" id="UP000255168">
    <property type="component" value="Chromosome I"/>
</dbReference>
<protein>
    <submittedName>
        <fullName evidence="1">Uncharacterized protein</fullName>
    </submittedName>
</protein>
<name>A0A375H4D3_9BURK</name>
<proteinExistence type="predicted"/>
<sequence length="39" mass="4267">MQADVLALSIQERRVCYVLKARRAVTEALGYIDASGLAD</sequence>